<dbReference type="Pfam" id="PF01040">
    <property type="entry name" value="UbiA"/>
    <property type="match status" value="1"/>
</dbReference>
<keyword evidence="7" id="KW-0809">Transit peptide</keyword>
<evidence type="ECO:0000313" key="17">
    <source>
        <dbReference type="Proteomes" id="UP001347796"/>
    </source>
</evidence>
<dbReference type="GO" id="GO:0031966">
    <property type="term" value="C:mitochondrial membrane"/>
    <property type="evidence" value="ECO:0007669"/>
    <property type="project" value="UniProtKB-SubCell"/>
</dbReference>
<dbReference type="FunFam" id="1.10.357.140:FF:000004">
    <property type="entry name" value="Protoheme IX farnesyltransferase, mitochondrial"/>
    <property type="match status" value="1"/>
</dbReference>
<reference evidence="16 17" key="1">
    <citation type="submission" date="2024-01" db="EMBL/GenBank/DDBJ databases">
        <title>The genome of the rayed Mediterranean limpet Patella caerulea (Linnaeus, 1758).</title>
        <authorList>
            <person name="Anh-Thu Weber A."/>
            <person name="Halstead-Nussloch G."/>
        </authorList>
    </citation>
    <scope>NUCLEOTIDE SEQUENCE [LARGE SCALE GENOMIC DNA]</scope>
    <source>
        <strain evidence="16">AATW-2023a</strain>
        <tissue evidence="16">Whole specimen</tissue>
    </source>
</reference>
<feature type="transmembrane region" description="Helical" evidence="15">
    <location>
        <begin position="323"/>
        <end position="342"/>
    </location>
</feature>
<evidence type="ECO:0000256" key="1">
    <source>
        <dbReference type="ARBA" id="ARBA00004225"/>
    </source>
</evidence>
<proteinExistence type="inferred from homology"/>
<dbReference type="InterPro" id="IPR000537">
    <property type="entry name" value="UbiA_prenyltransferase"/>
</dbReference>
<comment type="subcellular location">
    <subcellularLocation>
        <location evidence="1">Mitochondrion membrane</location>
        <topology evidence="1">Multi-pass membrane protein</topology>
    </subcellularLocation>
</comment>
<dbReference type="GO" id="GO:0008495">
    <property type="term" value="F:protoheme IX farnesyltransferase activity"/>
    <property type="evidence" value="ECO:0007669"/>
    <property type="project" value="UniProtKB-EC"/>
</dbReference>
<protein>
    <recommendedName>
        <fullName evidence="4">Protoheme IX farnesyltransferase, mitochondrial</fullName>
        <ecNumber evidence="3">2.5.1.141</ecNumber>
    </recommendedName>
    <alternativeName>
        <fullName evidence="12">Heme O synthase</fullName>
    </alternativeName>
</protein>
<feature type="transmembrane region" description="Helical" evidence="15">
    <location>
        <begin position="267"/>
        <end position="288"/>
    </location>
</feature>
<evidence type="ECO:0000256" key="3">
    <source>
        <dbReference type="ARBA" id="ARBA00012292"/>
    </source>
</evidence>
<evidence type="ECO:0000256" key="13">
    <source>
        <dbReference type="ARBA" id="ARBA00047690"/>
    </source>
</evidence>
<evidence type="ECO:0000256" key="9">
    <source>
        <dbReference type="ARBA" id="ARBA00023128"/>
    </source>
</evidence>
<comment type="similarity">
    <text evidence="2">Belongs to the UbiA prenyltransferase family.</text>
</comment>
<dbReference type="PANTHER" id="PTHR43448">
    <property type="entry name" value="PROTOHEME IX FARNESYLTRANSFERASE, MITOCHONDRIAL"/>
    <property type="match status" value="1"/>
</dbReference>
<feature type="transmembrane region" description="Helical" evidence="15">
    <location>
        <begin position="193"/>
        <end position="213"/>
    </location>
</feature>
<evidence type="ECO:0000256" key="2">
    <source>
        <dbReference type="ARBA" id="ARBA00005985"/>
    </source>
</evidence>
<feature type="transmembrane region" description="Helical" evidence="15">
    <location>
        <begin position="389"/>
        <end position="410"/>
    </location>
</feature>
<feature type="region of interest" description="Disordered" evidence="14">
    <location>
        <begin position="70"/>
        <end position="101"/>
    </location>
</feature>
<dbReference type="PROSITE" id="PS00943">
    <property type="entry name" value="UBIA"/>
    <property type="match status" value="1"/>
</dbReference>
<comment type="caution">
    <text evidence="16">The sequence shown here is derived from an EMBL/GenBank/DDBJ whole genome shotgun (WGS) entry which is preliminary data.</text>
</comment>
<evidence type="ECO:0000256" key="6">
    <source>
        <dbReference type="ARBA" id="ARBA00022692"/>
    </source>
</evidence>
<dbReference type="InterPro" id="IPR006369">
    <property type="entry name" value="Protohaem_IX_farnesylTrfase"/>
</dbReference>
<comment type="catalytic activity">
    <reaction evidence="13">
        <text>heme b + (2E,6E)-farnesyl diphosphate + H2O = Fe(II)-heme o + diphosphate</text>
        <dbReference type="Rhea" id="RHEA:28070"/>
        <dbReference type="ChEBI" id="CHEBI:15377"/>
        <dbReference type="ChEBI" id="CHEBI:33019"/>
        <dbReference type="ChEBI" id="CHEBI:60344"/>
        <dbReference type="ChEBI" id="CHEBI:60530"/>
        <dbReference type="ChEBI" id="CHEBI:175763"/>
        <dbReference type="EC" id="2.5.1.141"/>
    </reaction>
</comment>
<keyword evidence="17" id="KW-1185">Reference proteome</keyword>
<dbReference type="EC" id="2.5.1.141" evidence="3"/>
<dbReference type="GO" id="GO:0006784">
    <property type="term" value="P:heme A biosynthetic process"/>
    <property type="evidence" value="ECO:0007669"/>
    <property type="project" value="TreeGrafter"/>
</dbReference>
<evidence type="ECO:0000256" key="12">
    <source>
        <dbReference type="ARBA" id="ARBA00030253"/>
    </source>
</evidence>
<keyword evidence="11 15" id="KW-0472">Membrane</keyword>
<dbReference type="NCBIfam" id="TIGR01473">
    <property type="entry name" value="cyoE_ctaB"/>
    <property type="match status" value="1"/>
</dbReference>
<feature type="transmembrane region" description="Helical" evidence="15">
    <location>
        <begin position="225"/>
        <end position="247"/>
    </location>
</feature>
<evidence type="ECO:0000256" key="8">
    <source>
        <dbReference type="ARBA" id="ARBA00022989"/>
    </source>
</evidence>
<evidence type="ECO:0000256" key="4">
    <source>
        <dbReference type="ARBA" id="ARBA00016335"/>
    </source>
</evidence>
<feature type="compositionally biased region" description="Basic and acidic residues" evidence="14">
    <location>
        <begin position="88"/>
        <end position="98"/>
    </location>
</feature>
<dbReference type="CDD" id="cd13957">
    <property type="entry name" value="PT_UbiA_Cox10"/>
    <property type="match status" value="1"/>
</dbReference>
<keyword evidence="6 15" id="KW-0812">Transmembrane</keyword>
<accession>A0AAN8K2I6</accession>
<feature type="transmembrane region" description="Helical" evidence="15">
    <location>
        <begin position="448"/>
        <end position="465"/>
    </location>
</feature>
<dbReference type="Gene3D" id="1.10.357.140">
    <property type="entry name" value="UbiA prenyltransferase"/>
    <property type="match status" value="1"/>
</dbReference>
<keyword evidence="5" id="KW-0808">Transferase</keyword>
<evidence type="ECO:0000313" key="16">
    <source>
        <dbReference type="EMBL" id="KAK6187147.1"/>
    </source>
</evidence>
<sequence>MGSVLLYVTLRLKKGGSLTASGVSGRFIRSHSNIPWLLPGDRRNVVHNRNTRYLATKPVSPPKVDVDLENGQNDHPIPETFKTHSRTLHKDGGSHSRSDVPQTDLLKNVSHNNNVTLHFKNSRTLAHISSSHIDNISLFVPHRNQLINFTRPDLAERLKGLEKDKTIPANVIDSIDEVHWKEQRLELNKLPGYYLMLSKIRLTGLVVLTTMAGYAMSPGAFDPSVFLLCSVGTALTSCAANSINQFFEVPYDSQMNRTKNRVLVRGYLSPLHAVGFATVCGVTGVSILSLGVNNLTAVLGGVNLLLYTLAYTPMKRYSTANTWVGAVVGAIPPMMGWTAVTGSLDPGALLLGAILFSWQFPHFNALSWNLRPDYSRAGYRMMSVVNPDLCKRVAFRYCLVTTGLCLTAPLIDLTTWTFAVDSLPLNLYLSYLGWRFYQQGDSNSSRKLFRFTLVHIPALLLLMLISKKTYGSHQSQQIIPDVVS</sequence>
<dbReference type="EMBL" id="JAZGQO010000004">
    <property type="protein sequence ID" value="KAK6187147.1"/>
    <property type="molecule type" value="Genomic_DNA"/>
</dbReference>
<evidence type="ECO:0000256" key="7">
    <source>
        <dbReference type="ARBA" id="ARBA00022946"/>
    </source>
</evidence>
<dbReference type="PANTHER" id="PTHR43448:SF2">
    <property type="entry name" value="PROTOHEME IX FARNESYLTRANSFERASE, MITOCHONDRIAL"/>
    <property type="match status" value="1"/>
</dbReference>
<organism evidence="16 17">
    <name type="scientific">Patella caerulea</name>
    <name type="common">Rayed Mediterranean limpet</name>
    <dbReference type="NCBI Taxonomy" id="87958"/>
    <lineage>
        <taxon>Eukaryota</taxon>
        <taxon>Metazoa</taxon>
        <taxon>Spiralia</taxon>
        <taxon>Lophotrochozoa</taxon>
        <taxon>Mollusca</taxon>
        <taxon>Gastropoda</taxon>
        <taxon>Patellogastropoda</taxon>
        <taxon>Patelloidea</taxon>
        <taxon>Patellidae</taxon>
        <taxon>Patella</taxon>
    </lineage>
</organism>
<dbReference type="InterPro" id="IPR030470">
    <property type="entry name" value="UbiA_prenylTrfase_CS"/>
</dbReference>
<evidence type="ECO:0000256" key="15">
    <source>
        <dbReference type="SAM" id="Phobius"/>
    </source>
</evidence>
<feature type="transmembrane region" description="Helical" evidence="15">
    <location>
        <begin position="294"/>
        <end position="311"/>
    </location>
</feature>
<feature type="transmembrane region" description="Helical" evidence="15">
    <location>
        <begin position="348"/>
        <end position="368"/>
    </location>
</feature>
<dbReference type="HAMAP" id="MF_00154">
    <property type="entry name" value="CyoE_CtaB"/>
    <property type="match status" value="1"/>
</dbReference>
<name>A0AAN8K2I6_PATCE</name>
<evidence type="ECO:0000256" key="11">
    <source>
        <dbReference type="ARBA" id="ARBA00023136"/>
    </source>
</evidence>
<evidence type="ECO:0000256" key="14">
    <source>
        <dbReference type="SAM" id="MobiDB-lite"/>
    </source>
</evidence>
<keyword evidence="9" id="KW-0496">Mitochondrion</keyword>
<keyword evidence="10" id="KW-0350">Heme biosynthesis</keyword>
<dbReference type="Proteomes" id="UP001347796">
    <property type="component" value="Unassembled WGS sequence"/>
</dbReference>
<keyword evidence="8 15" id="KW-1133">Transmembrane helix</keyword>
<dbReference type="InterPro" id="IPR044878">
    <property type="entry name" value="UbiA_sf"/>
</dbReference>
<dbReference type="AlphaFoldDB" id="A0AAN8K2I6"/>
<evidence type="ECO:0000256" key="10">
    <source>
        <dbReference type="ARBA" id="ARBA00023133"/>
    </source>
</evidence>
<evidence type="ECO:0000256" key="5">
    <source>
        <dbReference type="ARBA" id="ARBA00022679"/>
    </source>
</evidence>
<gene>
    <name evidence="16" type="ORF">SNE40_005235</name>
</gene>